<gene>
    <name evidence="3" type="ORF">K469DRAFT_751296</name>
</gene>
<dbReference type="GO" id="GO:0016705">
    <property type="term" value="F:oxidoreductase activity, acting on paired donors, with incorporation or reduction of molecular oxygen"/>
    <property type="evidence" value="ECO:0007669"/>
    <property type="project" value="InterPro"/>
</dbReference>
<sequence>MASVITISIFSLIIFFVYSQYRALQRNITAARASGFKYVVSPVFFQSIPWILLQEALLPILKKVPAERTESWLPLSLFYRIWHFGYEPFEKAGTDTIMIVSPSGNALWTCNPELIIQTCTRYKDFIKPIDMLAMLNIYGPTITASEGEENRVYRKVAAPSFNETTHRTVWTESLDQADMMLEFWEQNGGKVDQLNHDSNRFALHVLSKVFFNREMKWLGQEKIPEGHELTYNAAISSVFKYNDTLFMTPKPILNNSPMESHKKAKQSFLEFQKYMVEMRDETASRLRSSKPSDGGSLLENFVMAGTPDLQNDNLIISPAAVLGNMFIFILAGHETSANTMALAITLLACNPTFQKTLQSDIDSIVGSRPPSEWSYLTDYPKLQNGCVGALMNETLRLYSVLPFIPKTNPAPQTLTLENQTHHLAKDTLILINASAAHRNRKYWPQPPKDKTVPGDASPYPLSSFHPERWLSPANGYSTPAADHFDPIPGSYIPFAEGFRSCMGSRFARVEFCAGIARVFQEYSVELAGGKSDEDFRKAREMLSSGMGFEMGLKMKEAVPLRFVKRVK</sequence>
<reference evidence="3" key="1">
    <citation type="journal article" date="2020" name="Stud. Mycol.">
        <title>101 Dothideomycetes genomes: a test case for predicting lifestyles and emergence of pathogens.</title>
        <authorList>
            <person name="Haridas S."/>
            <person name="Albert R."/>
            <person name="Binder M."/>
            <person name="Bloem J."/>
            <person name="Labutti K."/>
            <person name="Salamov A."/>
            <person name="Andreopoulos B."/>
            <person name="Baker S."/>
            <person name="Barry K."/>
            <person name="Bills G."/>
            <person name="Bluhm B."/>
            <person name="Cannon C."/>
            <person name="Castanera R."/>
            <person name="Culley D."/>
            <person name="Daum C."/>
            <person name="Ezra D."/>
            <person name="Gonzalez J."/>
            <person name="Henrissat B."/>
            <person name="Kuo A."/>
            <person name="Liang C."/>
            <person name="Lipzen A."/>
            <person name="Lutzoni F."/>
            <person name="Magnuson J."/>
            <person name="Mondo S."/>
            <person name="Nolan M."/>
            <person name="Ohm R."/>
            <person name="Pangilinan J."/>
            <person name="Park H.-J."/>
            <person name="Ramirez L."/>
            <person name="Alfaro M."/>
            <person name="Sun H."/>
            <person name="Tritt A."/>
            <person name="Yoshinaga Y."/>
            <person name="Zwiers L.-H."/>
            <person name="Turgeon B."/>
            <person name="Goodwin S."/>
            <person name="Spatafora J."/>
            <person name="Crous P."/>
            <person name="Grigoriev I."/>
        </authorList>
    </citation>
    <scope>NUCLEOTIDE SEQUENCE</scope>
    <source>
        <strain evidence="3">CBS 207.26</strain>
    </source>
</reference>
<dbReference type="GO" id="GO:0020037">
    <property type="term" value="F:heme binding"/>
    <property type="evidence" value="ECO:0007669"/>
    <property type="project" value="InterPro"/>
</dbReference>
<dbReference type="AlphaFoldDB" id="A0A6A6E0C5"/>
<dbReference type="PRINTS" id="PR00463">
    <property type="entry name" value="EP450I"/>
</dbReference>
<dbReference type="InterPro" id="IPR002401">
    <property type="entry name" value="Cyt_P450_E_grp-I"/>
</dbReference>
<dbReference type="PRINTS" id="PR00385">
    <property type="entry name" value="P450"/>
</dbReference>
<dbReference type="PANTHER" id="PTHR24305:SF166">
    <property type="entry name" value="CYTOCHROME P450 12A4, MITOCHONDRIAL-RELATED"/>
    <property type="match status" value="1"/>
</dbReference>
<dbReference type="GO" id="GO:0005506">
    <property type="term" value="F:iron ion binding"/>
    <property type="evidence" value="ECO:0007669"/>
    <property type="project" value="InterPro"/>
</dbReference>
<feature type="binding site" description="axial binding residue" evidence="2">
    <location>
        <position position="501"/>
    </location>
    <ligand>
        <name>heme</name>
        <dbReference type="ChEBI" id="CHEBI:30413"/>
    </ligand>
    <ligandPart>
        <name>Fe</name>
        <dbReference type="ChEBI" id="CHEBI:18248"/>
    </ligandPart>
</feature>
<dbReference type="SUPFAM" id="SSF48264">
    <property type="entry name" value="Cytochrome P450"/>
    <property type="match status" value="1"/>
</dbReference>
<comment type="similarity">
    <text evidence="1">Belongs to the cytochrome P450 family.</text>
</comment>
<evidence type="ECO:0000313" key="3">
    <source>
        <dbReference type="EMBL" id="KAF2183918.1"/>
    </source>
</evidence>
<dbReference type="GO" id="GO:0004497">
    <property type="term" value="F:monooxygenase activity"/>
    <property type="evidence" value="ECO:0007669"/>
    <property type="project" value="InterPro"/>
</dbReference>
<dbReference type="Gene3D" id="1.10.630.10">
    <property type="entry name" value="Cytochrome P450"/>
    <property type="match status" value="1"/>
</dbReference>
<dbReference type="EMBL" id="ML994640">
    <property type="protein sequence ID" value="KAF2183918.1"/>
    <property type="molecule type" value="Genomic_DNA"/>
</dbReference>
<keyword evidence="2" id="KW-0408">Iron</keyword>
<keyword evidence="2" id="KW-0349">Heme</keyword>
<proteinExistence type="inferred from homology"/>
<evidence type="ECO:0000256" key="1">
    <source>
        <dbReference type="ARBA" id="ARBA00010617"/>
    </source>
</evidence>
<dbReference type="InterPro" id="IPR001128">
    <property type="entry name" value="Cyt_P450"/>
</dbReference>
<dbReference type="InterPro" id="IPR050121">
    <property type="entry name" value="Cytochrome_P450_monoxygenase"/>
</dbReference>
<evidence type="ECO:0000256" key="2">
    <source>
        <dbReference type="PIRSR" id="PIRSR602401-1"/>
    </source>
</evidence>
<comment type="cofactor">
    <cofactor evidence="2">
        <name>heme</name>
        <dbReference type="ChEBI" id="CHEBI:30413"/>
    </cofactor>
</comment>
<protein>
    <submittedName>
        <fullName evidence="3">Cytochrome P450</fullName>
    </submittedName>
</protein>
<dbReference type="OrthoDB" id="1470350at2759"/>
<accession>A0A6A6E0C5</accession>
<organism evidence="3 4">
    <name type="scientific">Zopfia rhizophila CBS 207.26</name>
    <dbReference type="NCBI Taxonomy" id="1314779"/>
    <lineage>
        <taxon>Eukaryota</taxon>
        <taxon>Fungi</taxon>
        <taxon>Dikarya</taxon>
        <taxon>Ascomycota</taxon>
        <taxon>Pezizomycotina</taxon>
        <taxon>Dothideomycetes</taxon>
        <taxon>Dothideomycetes incertae sedis</taxon>
        <taxon>Zopfiaceae</taxon>
        <taxon>Zopfia</taxon>
    </lineage>
</organism>
<dbReference type="InterPro" id="IPR036396">
    <property type="entry name" value="Cyt_P450_sf"/>
</dbReference>
<dbReference type="Pfam" id="PF00067">
    <property type="entry name" value="p450"/>
    <property type="match status" value="1"/>
</dbReference>
<dbReference type="PANTHER" id="PTHR24305">
    <property type="entry name" value="CYTOCHROME P450"/>
    <property type="match status" value="1"/>
</dbReference>
<name>A0A6A6E0C5_9PEZI</name>
<keyword evidence="2" id="KW-0479">Metal-binding</keyword>
<evidence type="ECO:0000313" key="4">
    <source>
        <dbReference type="Proteomes" id="UP000800200"/>
    </source>
</evidence>
<dbReference type="Proteomes" id="UP000800200">
    <property type="component" value="Unassembled WGS sequence"/>
</dbReference>
<keyword evidence="4" id="KW-1185">Reference proteome</keyword>